<keyword evidence="3" id="KW-1185">Reference proteome</keyword>
<gene>
    <name evidence="2" type="ORF">B2J93_4807</name>
</gene>
<dbReference type="PANTHER" id="PTHR45982:SF1">
    <property type="entry name" value="REGULATOR OF CHROMOSOME CONDENSATION"/>
    <property type="match status" value="1"/>
</dbReference>
<dbReference type="EMBL" id="MZNU01000292">
    <property type="protein sequence ID" value="OWP01075.1"/>
    <property type="molecule type" value="Genomic_DNA"/>
</dbReference>
<dbReference type="OrthoDB" id="5370059at2759"/>
<protein>
    <submittedName>
        <fullName evidence="2">Uncharacterized protein</fullName>
    </submittedName>
</protein>
<dbReference type="InterPro" id="IPR051553">
    <property type="entry name" value="Ran_GTPase-activating"/>
</dbReference>
<dbReference type="InterPro" id="IPR000408">
    <property type="entry name" value="Reg_chr_condens"/>
</dbReference>
<evidence type="ECO:0000313" key="2">
    <source>
        <dbReference type="EMBL" id="OWP01075.1"/>
    </source>
</evidence>
<name>A0A218Z1C8_9HELO</name>
<comment type="caution">
    <text evidence="2">The sequence shown here is derived from an EMBL/GenBank/DDBJ whole genome shotgun (WGS) entry which is preliminary data.</text>
</comment>
<evidence type="ECO:0000256" key="1">
    <source>
        <dbReference type="PROSITE-ProRule" id="PRU00235"/>
    </source>
</evidence>
<reference evidence="2 3" key="1">
    <citation type="submission" date="2017-04" db="EMBL/GenBank/DDBJ databases">
        <title>Draft genome sequence of Marssonina coronaria NL1: causal agent of apple blotch.</title>
        <authorList>
            <person name="Cheng Q."/>
        </authorList>
    </citation>
    <scope>NUCLEOTIDE SEQUENCE [LARGE SCALE GENOMIC DNA]</scope>
    <source>
        <strain evidence="2 3">NL1</strain>
    </source>
</reference>
<dbReference type="InParanoid" id="A0A218Z1C8"/>
<dbReference type="Proteomes" id="UP000242519">
    <property type="component" value="Unassembled WGS sequence"/>
</dbReference>
<feature type="repeat" description="RCC1" evidence="1">
    <location>
        <begin position="137"/>
        <end position="193"/>
    </location>
</feature>
<sequence>MELWASGFNAWGQLNFSGADRVGAQDLQHFIRILEDESIRVLRTSVSATLVLTQRGTRIAGSPDEFIQHCQKESDNAPSAAIAGNEKIAAFIPGGPNQHRLVEYKNFEDAPTILGEFEEMQDIVANQTTFTALAKSGHIYTWGDGRYPNCLGRDIDGNSADVPGIVDDLVELAARGITKISSAGYVTAALTKDNDVYVWGGRAGQKPMLEGLGGTPIPLDLDGEDFFDVAVGMDHMLIVTTGQKLFAVGSGKSRQLGLDVEEAEDWIEVKLPLQEGQRIVGIHAGYKNSFVLVDNTT</sequence>
<dbReference type="AlphaFoldDB" id="A0A218Z1C8"/>
<organism evidence="2 3">
    <name type="scientific">Diplocarpon coronariae</name>
    <dbReference type="NCBI Taxonomy" id="2795749"/>
    <lineage>
        <taxon>Eukaryota</taxon>
        <taxon>Fungi</taxon>
        <taxon>Dikarya</taxon>
        <taxon>Ascomycota</taxon>
        <taxon>Pezizomycotina</taxon>
        <taxon>Leotiomycetes</taxon>
        <taxon>Helotiales</taxon>
        <taxon>Drepanopezizaceae</taxon>
        <taxon>Diplocarpon</taxon>
    </lineage>
</organism>
<dbReference type="PANTHER" id="PTHR45982">
    <property type="entry name" value="REGULATOR OF CHROMOSOME CONDENSATION"/>
    <property type="match status" value="1"/>
</dbReference>
<dbReference type="PROSITE" id="PS50012">
    <property type="entry name" value="RCC1_3"/>
    <property type="match status" value="2"/>
</dbReference>
<evidence type="ECO:0000313" key="3">
    <source>
        <dbReference type="Proteomes" id="UP000242519"/>
    </source>
</evidence>
<proteinExistence type="predicted"/>
<feature type="repeat" description="RCC1" evidence="1">
    <location>
        <begin position="243"/>
        <end position="295"/>
    </location>
</feature>
<dbReference type="Gene3D" id="2.130.10.30">
    <property type="entry name" value="Regulator of chromosome condensation 1/beta-lactamase-inhibitor protein II"/>
    <property type="match status" value="1"/>
</dbReference>
<accession>A0A218Z1C8</accession>
<dbReference type="InterPro" id="IPR009091">
    <property type="entry name" value="RCC1/BLIP-II"/>
</dbReference>
<dbReference type="STRING" id="503106.A0A218Z1C8"/>
<dbReference type="SUPFAM" id="SSF50985">
    <property type="entry name" value="RCC1/BLIP-II"/>
    <property type="match status" value="1"/>
</dbReference>